<organism evidence="1 2">
    <name type="scientific">Armillaria solidipes</name>
    <dbReference type="NCBI Taxonomy" id="1076256"/>
    <lineage>
        <taxon>Eukaryota</taxon>
        <taxon>Fungi</taxon>
        <taxon>Dikarya</taxon>
        <taxon>Basidiomycota</taxon>
        <taxon>Agaricomycotina</taxon>
        <taxon>Agaricomycetes</taxon>
        <taxon>Agaricomycetidae</taxon>
        <taxon>Agaricales</taxon>
        <taxon>Marasmiineae</taxon>
        <taxon>Physalacriaceae</taxon>
        <taxon>Armillaria</taxon>
    </lineage>
</organism>
<sequence length="126" mass="13950">MVAVAAQEGHVFGIDHDRDLLGAPTRFTLCSPTLGQFSARPQVRQVRRAYSYVFGVQRGLYVLVQIDKSAICWLANACKDQLEQLLPGDIRLVVNAAATRLALTTAVYVYISKLALLVFRTWLGNV</sequence>
<dbReference type="AlphaFoldDB" id="A0A2H3BN74"/>
<proteinExistence type="predicted"/>
<reference evidence="2" key="1">
    <citation type="journal article" date="2017" name="Nat. Ecol. Evol.">
        <title>Genome expansion and lineage-specific genetic innovations in the forest pathogenic fungi Armillaria.</title>
        <authorList>
            <person name="Sipos G."/>
            <person name="Prasanna A.N."/>
            <person name="Walter M.C."/>
            <person name="O'Connor E."/>
            <person name="Balint B."/>
            <person name="Krizsan K."/>
            <person name="Kiss B."/>
            <person name="Hess J."/>
            <person name="Varga T."/>
            <person name="Slot J."/>
            <person name="Riley R."/>
            <person name="Boka B."/>
            <person name="Rigling D."/>
            <person name="Barry K."/>
            <person name="Lee J."/>
            <person name="Mihaltcheva S."/>
            <person name="LaButti K."/>
            <person name="Lipzen A."/>
            <person name="Waldron R."/>
            <person name="Moloney N.M."/>
            <person name="Sperisen C."/>
            <person name="Kredics L."/>
            <person name="Vagvoelgyi C."/>
            <person name="Patrignani A."/>
            <person name="Fitzpatrick D."/>
            <person name="Nagy I."/>
            <person name="Doyle S."/>
            <person name="Anderson J.B."/>
            <person name="Grigoriev I.V."/>
            <person name="Gueldener U."/>
            <person name="Muensterkoetter M."/>
            <person name="Nagy L.G."/>
        </authorList>
    </citation>
    <scope>NUCLEOTIDE SEQUENCE [LARGE SCALE GENOMIC DNA]</scope>
    <source>
        <strain evidence="2">28-4</strain>
    </source>
</reference>
<dbReference type="EMBL" id="KZ293424">
    <property type="protein sequence ID" value="PBK71110.1"/>
    <property type="molecule type" value="Genomic_DNA"/>
</dbReference>
<name>A0A2H3BN74_9AGAR</name>
<dbReference type="Proteomes" id="UP000218334">
    <property type="component" value="Unassembled WGS sequence"/>
</dbReference>
<keyword evidence="2" id="KW-1185">Reference proteome</keyword>
<accession>A0A2H3BN74</accession>
<gene>
    <name evidence="1" type="ORF">ARMSODRAFT_973590</name>
</gene>
<evidence type="ECO:0000313" key="2">
    <source>
        <dbReference type="Proteomes" id="UP000218334"/>
    </source>
</evidence>
<protein>
    <submittedName>
        <fullName evidence="1">Uncharacterized protein</fullName>
    </submittedName>
</protein>
<evidence type="ECO:0000313" key="1">
    <source>
        <dbReference type="EMBL" id="PBK71110.1"/>
    </source>
</evidence>